<feature type="compositionally biased region" description="Polar residues" evidence="3">
    <location>
        <begin position="445"/>
        <end position="463"/>
    </location>
</feature>
<name>A0A2C5YNC3_9HYPO</name>
<dbReference type="OrthoDB" id="5598844at2759"/>
<feature type="compositionally biased region" description="Low complexity" evidence="3">
    <location>
        <begin position="45"/>
        <end position="54"/>
    </location>
</feature>
<reference evidence="4 5" key="1">
    <citation type="submission" date="2017-06" db="EMBL/GenBank/DDBJ databases">
        <title>Ant-infecting Ophiocordyceps genomes reveal a high diversity of potential behavioral manipulation genes and a possible major role for enterotoxins.</title>
        <authorList>
            <person name="De Bekker C."/>
            <person name="Evans H.C."/>
            <person name="Brachmann A."/>
            <person name="Hughes D.P."/>
        </authorList>
    </citation>
    <scope>NUCLEOTIDE SEQUENCE [LARGE SCALE GENOMIC DNA]</scope>
    <source>
        <strain evidence="4 5">Map16</strain>
    </source>
</reference>
<feature type="region of interest" description="Disordered" evidence="3">
    <location>
        <begin position="375"/>
        <end position="595"/>
    </location>
</feature>
<accession>A0A2C5YNC3</accession>
<feature type="compositionally biased region" description="Low complexity" evidence="3">
    <location>
        <begin position="62"/>
        <end position="82"/>
    </location>
</feature>
<dbReference type="AlphaFoldDB" id="A0A2C5YNC3"/>
<dbReference type="GO" id="GO:0031490">
    <property type="term" value="F:chromatin DNA binding"/>
    <property type="evidence" value="ECO:0007669"/>
    <property type="project" value="TreeGrafter"/>
</dbReference>
<feature type="compositionally biased region" description="Low complexity" evidence="3">
    <location>
        <begin position="507"/>
        <end position="520"/>
    </location>
</feature>
<evidence type="ECO:0000313" key="5">
    <source>
        <dbReference type="Proteomes" id="UP000226431"/>
    </source>
</evidence>
<dbReference type="EMBL" id="NJES01000823">
    <property type="protein sequence ID" value="PHH69113.1"/>
    <property type="molecule type" value="Genomic_DNA"/>
</dbReference>
<gene>
    <name evidence="4" type="ORF">CDD80_7009</name>
</gene>
<feature type="compositionally biased region" description="Polar residues" evidence="3">
    <location>
        <begin position="556"/>
        <end position="578"/>
    </location>
</feature>
<keyword evidence="2" id="KW-0804">Transcription</keyword>
<keyword evidence="5" id="KW-1185">Reference proteome</keyword>
<feature type="region of interest" description="Disordered" evidence="3">
    <location>
        <begin position="284"/>
        <end position="359"/>
    </location>
</feature>
<evidence type="ECO:0000256" key="1">
    <source>
        <dbReference type="ARBA" id="ARBA00023015"/>
    </source>
</evidence>
<feature type="region of interest" description="Disordered" evidence="3">
    <location>
        <begin position="1"/>
        <end position="116"/>
    </location>
</feature>
<dbReference type="Pfam" id="PF08624">
    <property type="entry name" value="CRC_subunit"/>
    <property type="match status" value="1"/>
</dbReference>
<dbReference type="PANTHER" id="PTHR22597:SF5">
    <property type="entry name" value="LOCALIZATION PROTEIN, PUTATIVE (AFU_ORTHOLOGUE AFUA_1G10600)-RELATED"/>
    <property type="match status" value="1"/>
</dbReference>
<sequence length="595" mass="64618">MYSAPLDAATINPAALNSSAPSDAPPRGQKRSHDAPPPAGHDGRPPAAAAAGPPATQPPHTPQSQSTALPSQTTTAYAAPQAAAPPKPTPTKSTIKALPTVRDHTTDQLNPTGDEYLPREVDEFGEKKVMANGQLCGNRHYRCRTFLVPNRGDKLFMLATECARVLGYRDSYLLFNKNRSLYKIIANQPEKDDLVQQEILPFSYRSRQIAIVTARSMFRQFGSRVIENGRRVRDDYWETKARKQGFTEADAAGEKRPGAAKAREAAEAAQNNVLISAPHTEIVYNNTPGPYPGPPQPHLVSSEFSDSRPRDFGGIIKGGPRQEITGPPYQDQSRPSPLTELHSQAHHAAEFNRSVNQQRDMRSEYIQGIWRRPHEQPASASLGQQQQQQQPAGGSTDSTAPASRPSSSPHTAASGVASQQQQQQQPQAQQQQAQQPVVTSQSPQMMMTSAPYSQSMHAPNTLGQAPMRGSSGAMGQGTPGYNYQSGQAMWSQSPQSSHHNYASYTTQAQSSHPSQSPASHMRQPSSGQMQQPGMPFPAMSGMQYGASQGMYPADQTPRQYLPQQTAPGGPAVSQSWSGQQHSPPPQWWAPPQQPQ</sequence>
<comment type="caution">
    <text evidence="4">The sequence shown here is derived from an EMBL/GenBank/DDBJ whole genome shotgun (WGS) entry which is preliminary data.</text>
</comment>
<proteinExistence type="predicted"/>
<dbReference type="STRING" id="2004952.A0A2C5YNC3"/>
<protein>
    <recommendedName>
        <fullName evidence="6">Chromatin structure-remodeling complex protein RSC7</fullName>
    </recommendedName>
</protein>
<evidence type="ECO:0000256" key="2">
    <source>
        <dbReference type="ARBA" id="ARBA00023163"/>
    </source>
</evidence>
<feature type="compositionally biased region" description="Pro residues" evidence="3">
    <location>
        <begin position="582"/>
        <end position="595"/>
    </location>
</feature>
<feature type="compositionally biased region" description="Polar residues" evidence="3">
    <location>
        <begin position="479"/>
        <end position="506"/>
    </location>
</feature>
<keyword evidence="1" id="KW-0805">Transcription regulation</keyword>
<organism evidence="4 5">
    <name type="scientific">Ophiocordyceps camponoti-rufipedis</name>
    <dbReference type="NCBI Taxonomy" id="2004952"/>
    <lineage>
        <taxon>Eukaryota</taxon>
        <taxon>Fungi</taxon>
        <taxon>Dikarya</taxon>
        <taxon>Ascomycota</taxon>
        <taxon>Pezizomycotina</taxon>
        <taxon>Sordariomycetes</taxon>
        <taxon>Hypocreomycetidae</taxon>
        <taxon>Hypocreales</taxon>
        <taxon>Ophiocordycipitaceae</taxon>
        <taxon>Ophiocordyceps</taxon>
    </lineage>
</organism>
<dbReference type="GO" id="GO:0016586">
    <property type="term" value="C:RSC-type complex"/>
    <property type="evidence" value="ECO:0007669"/>
    <property type="project" value="TreeGrafter"/>
</dbReference>
<feature type="compositionally biased region" description="Polar residues" evidence="3">
    <location>
        <begin position="522"/>
        <end position="531"/>
    </location>
</feature>
<dbReference type="InterPro" id="IPR013933">
    <property type="entry name" value="CRC_Rsc7/Swp82"/>
</dbReference>
<evidence type="ECO:0008006" key="6">
    <source>
        <dbReference type="Google" id="ProtNLM"/>
    </source>
</evidence>
<evidence type="ECO:0000313" key="4">
    <source>
        <dbReference type="EMBL" id="PHH69113.1"/>
    </source>
</evidence>
<dbReference type="PANTHER" id="PTHR22597">
    <property type="entry name" value="POLYCOMB GROUP PROTEIN"/>
    <property type="match status" value="1"/>
</dbReference>
<dbReference type="Proteomes" id="UP000226431">
    <property type="component" value="Unassembled WGS sequence"/>
</dbReference>
<evidence type="ECO:0000256" key="3">
    <source>
        <dbReference type="SAM" id="MobiDB-lite"/>
    </source>
</evidence>
<feature type="compositionally biased region" description="Low complexity" evidence="3">
    <location>
        <begin position="376"/>
        <end position="444"/>
    </location>
</feature>